<name>A0A8S9WVQ6_APOLU</name>
<dbReference type="Proteomes" id="UP000466442">
    <property type="component" value="Unassembled WGS sequence"/>
</dbReference>
<dbReference type="EMBL" id="WIXP02000015">
    <property type="protein sequence ID" value="KAF6199405.1"/>
    <property type="molecule type" value="Genomic_DNA"/>
</dbReference>
<feature type="region of interest" description="Disordered" evidence="1">
    <location>
        <begin position="135"/>
        <end position="156"/>
    </location>
</feature>
<protein>
    <submittedName>
        <fullName evidence="2">Uncharacterized protein</fullName>
    </submittedName>
</protein>
<reference evidence="2" key="1">
    <citation type="journal article" date="2021" name="Mol. Ecol. Resour.">
        <title>Apolygus lucorum genome provides insights into omnivorousness and mesophyll feeding.</title>
        <authorList>
            <person name="Liu Y."/>
            <person name="Liu H."/>
            <person name="Wang H."/>
            <person name="Huang T."/>
            <person name="Liu B."/>
            <person name="Yang B."/>
            <person name="Yin L."/>
            <person name="Li B."/>
            <person name="Zhang Y."/>
            <person name="Zhang S."/>
            <person name="Jiang F."/>
            <person name="Zhang X."/>
            <person name="Ren Y."/>
            <person name="Wang B."/>
            <person name="Wang S."/>
            <person name="Lu Y."/>
            <person name="Wu K."/>
            <person name="Fan W."/>
            <person name="Wang G."/>
        </authorList>
    </citation>
    <scope>NUCLEOTIDE SEQUENCE</scope>
    <source>
        <strain evidence="2">12Hb</strain>
    </source>
</reference>
<proteinExistence type="predicted"/>
<organism evidence="2 3">
    <name type="scientific">Apolygus lucorum</name>
    <name type="common">Small green plant bug</name>
    <name type="synonym">Lygocoris lucorum</name>
    <dbReference type="NCBI Taxonomy" id="248454"/>
    <lineage>
        <taxon>Eukaryota</taxon>
        <taxon>Metazoa</taxon>
        <taxon>Ecdysozoa</taxon>
        <taxon>Arthropoda</taxon>
        <taxon>Hexapoda</taxon>
        <taxon>Insecta</taxon>
        <taxon>Pterygota</taxon>
        <taxon>Neoptera</taxon>
        <taxon>Paraneoptera</taxon>
        <taxon>Hemiptera</taxon>
        <taxon>Heteroptera</taxon>
        <taxon>Panheteroptera</taxon>
        <taxon>Cimicomorpha</taxon>
        <taxon>Miridae</taxon>
        <taxon>Mirini</taxon>
        <taxon>Apolygus</taxon>
    </lineage>
</organism>
<gene>
    <name evidence="2" type="ORF">GE061_007431</name>
</gene>
<feature type="compositionally biased region" description="Polar residues" evidence="1">
    <location>
        <begin position="135"/>
        <end position="155"/>
    </location>
</feature>
<keyword evidence="3" id="KW-1185">Reference proteome</keyword>
<evidence type="ECO:0000313" key="3">
    <source>
        <dbReference type="Proteomes" id="UP000466442"/>
    </source>
</evidence>
<dbReference type="OrthoDB" id="8197617at2759"/>
<comment type="caution">
    <text evidence="2">The sequence shown here is derived from an EMBL/GenBank/DDBJ whole genome shotgun (WGS) entry which is preliminary data.</text>
</comment>
<sequence>MASKEMKLVAQGVPPRKLVANLAEMMPGRTKDMIKCIRSRAPYQMIRRTLALVDEVENSQQEEETVNEPETRNWQTEELEAEIRKGLATIRKENNRSEASHFLEEAALAALSGSDPSENMVAWAKYIASLDQEGQSVGESEQRSSNARAFHTGRQNTRRISWKKMQKLWKYDRAAAVEEATGHGLVPREGMHVSSPRGALPTAVYNSRWSYLGLEFGVRGLEEWTAEKPMETLRAVDRAPLTVLQKLEVVRTHFLPGLIHSVVLGRPKKCQLRKLDIAVRKLVRKWFWLPGDSANAYMYGPTGDGGLGLARLETLAPELRKVRIARVKECVFGEEQEGTYETSLERRWNRAQAMHETTDAAELKRSREVGASTIWLRSAHVMAPSWMGRRMIRVHSGSLPSQMRISRGRRTPDMQITCRAGCPSRETAAHVLQVCPSVQLPRNARHNRVCDLLRRSAELRGWKTFSEPHFNLEGRGWRPDLVICVRNGLVAIVDVEVVSGSGQRTLEEMFLTKQAKYSRAALLRAVAALTEQSLESVMVIPAVITWRGVWAKLSAEPLLKLGLPEYVLGWAAERVLLGGGLIWSMFTRNVWR</sequence>
<evidence type="ECO:0000313" key="2">
    <source>
        <dbReference type="EMBL" id="KAF6199405.1"/>
    </source>
</evidence>
<evidence type="ECO:0000256" key="1">
    <source>
        <dbReference type="SAM" id="MobiDB-lite"/>
    </source>
</evidence>
<accession>A0A8S9WVQ6</accession>
<dbReference type="AlphaFoldDB" id="A0A8S9WVQ6"/>